<evidence type="ECO:0000313" key="4">
    <source>
        <dbReference type="Proteomes" id="UP000192343"/>
    </source>
</evidence>
<evidence type="ECO:0000313" key="3">
    <source>
        <dbReference type="EMBL" id="ORC34246.1"/>
    </source>
</evidence>
<organism evidence="3 4">
    <name type="scientific">Marispirochaeta aestuarii</name>
    <dbReference type="NCBI Taxonomy" id="1963862"/>
    <lineage>
        <taxon>Bacteria</taxon>
        <taxon>Pseudomonadati</taxon>
        <taxon>Spirochaetota</taxon>
        <taxon>Spirochaetia</taxon>
        <taxon>Spirochaetales</taxon>
        <taxon>Spirochaetaceae</taxon>
        <taxon>Marispirochaeta</taxon>
    </lineage>
</organism>
<dbReference type="InterPro" id="IPR050570">
    <property type="entry name" value="Cell_wall_metabolism_enzyme"/>
</dbReference>
<dbReference type="SMART" id="SM00257">
    <property type="entry name" value="LysM"/>
    <property type="match status" value="2"/>
</dbReference>
<comment type="caution">
    <text evidence="3">The sequence shown here is derived from an EMBL/GenBank/DDBJ whole genome shotgun (WGS) entry which is preliminary data.</text>
</comment>
<dbReference type="Gene3D" id="3.10.350.10">
    <property type="entry name" value="LysM domain"/>
    <property type="match status" value="2"/>
</dbReference>
<dbReference type="GO" id="GO:0004222">
    <property type="term" value="F:metalloendopeptidase activity"/>
    <property type="evidence" value="ECO:0007669"/>
    <property type="project" value="TreeGrafter"/>
</dbReference>
<dbReference type="CDD" id="cd12797">
    <property type="entry name" value="M23_peptidase"/>
    <property type="match status" value="1"/>
</dbReference>
<dbReference type="PANTHER" id="PTHR21666">
    <property type="entry name" value="PEPTIDASE-RELATED"/>
    <property type="match status" value="1"/>
</dbReference>
<dbReference type="Gene3D" id="2.70.70.10">
    <property type="entry name" value="Glucose Permease (Domain IIA)"/>
    <property type="match status" value="1"/>
</dbReference>
<reference evidence="3 4" key="1">
    <citation type="submission" date="2017-03" db="EMBL/GenBank/DDBJ databases">
        <title>Draft Genome sequence of Marispirochaeta sp. strain JC444.</title>
        <authorList>
            <person name="Shivani Y."/>
            <person name="Subhash Y."/>
            <person name="Sasikala C."/>
            <person name="Ramana C."/>
        </authorList>
    </citation>
    <scope>NUCLEOTIDE SEQUENCE [LARGE SCALE GENOMIC DNA]</scope>
    <source>
        <strain evidence="3 4">JC444</strain>
    </source>
</reference>
<keyword evidence="4" id="KW-1185">Reference proteome</keyword>
<name>A0A1Y1RVZ7_9SPIO</name>
<protein>
    <recommendedName>
        <fullName evidence="2">LysM domain-containing protein</fullName>
    </recommendedName>
</protein>
<dbReference type="EMBL" id="MWQY01000014">
    <property type="protein sequence ID" value="ORC34246.1"/>
    <property type="molecule type" value="Genomic_DNA"/>
</dbReference>
<dbReference type="OrthoDB" id="305469at2"/>
<feature type="domain" description="LysM" evidence="2">
    <location>
        <begin position="170"/>
        <end position="213"/>
    </location>
</feature>
<evidence type="ECO:0000259" key="2">
    <source>
        <dbReference type="PROSITE" id="PS51782"/>
    </source>
</evidence>
<sequence>MIELIQQQTIRKRRKPSHSGFLEGLELRNRLSLGIEKIRETPEKIAWLSLFLGVSLAVTAMLYSLVPSLNTKDVELLHLPADDQLYASMVSYLEGSQASEEELVSDLPPLASYLGGIKENVHTVTRGDTLSEIALRYDVKIGTLISYNGIEDVRRIVPGTRLKIPSYDGVRYVVRPGDNLSNIAATKSISVNQILDANNLESALIKPGDVLFLPGAAISDYEYKKATGTLIIYPTKGRLTSPYGYRSDPFTGLRRFHYGIDIANATGTVIISAMDGVVLSVENRPAGYGRYVVIKHERGYQTLYGHMNTVAVREGQRVRQGQSLGTMGNTGRSTGSHLHFALYKNNRPVDPLSVLH</sequence>
<dbReference type="STRING" id="1963862.B4O97_13105"/>
<dbReference type="Proteomes" id="UP000192343">
    <property type="component" value="Unassembled WGS sequence"/>
</dbReference>
<feature type="transmembrane region" description="Helical" evidence="1">
    <location>
        <begin position="45"/>
        <end position="66"/>
    </location>
</feature>
<evidence type="ECO:0000256" key="1">
    <source>
        <dbReference type="SAM" id="Phobius"/>
    </source>
</evidence>
<dbReference type="PROSITE" id="PS51782">
    <property type="entry name" value="LYSM"/>
    <property type="match status" value="2"/>
</dbReference>
<accession>A0A1Y1RVZ7</accession>
<dbReference type="InterPro" id="IPR036779">
    <property type="entry name" value="LysM_dom_sf"/>
</dbReference>
<dbReference type="CDD" id="cd00118">
    <property type="entry name" value="LysM"/>
    <property type="match status" value="2"/>
</dbReference>
<dbReference type="SUPFAM" id="SSF51261">
    <property type="entry name" value="Duplicated hybrid motif"/>
    <property type="match status" value="1"/>
</dbReference>
<dbReference type="Pfam" id="PF01551">
    <property type="entry name" value="Peptidase_M23"/>
    <property type="match status" value="1"/>
</dbReference>
<dbReference type="PANTHER" id="PTHR21666:SF270">
    <property type="entry name" value="MUREIN HYDROLASE ACTIVATOR ENVC"/>
    <property type="match status" value="1"/>
</dbReference>
<keyword evidence="1" id="KW-0812">Transmembrane</keyword>
<dbReference type="AlphaFoldDB" id="A0A1Y1RVZ7"/>
<keyword evidence="1" id="KW-0472">Membrane</keyword>
<keyword evidence="1" id="KW-1133">Transmembrane helix</keyword>
<dbReference type="InterPro" id="IPR011055">
    <property type="entry name" value="Dup_hybrid_motif"/>
</dbReference>
<dbReference type="InterPro" id="IPR018392">
    <property type="entry name" value="LysM"/>
</dbReference>
<proteinExistence type="predicted"/>
<dbReference type="RefSeq" id="WP_083051471.1">
    <property type="nucleotide sequence ID" value="NZ_MWQY01000014.1"/>
</dbReference>
<gene>
    <name evidence="3" type="ORF">B4O97_13105</name>
</gene>
<dbReference type="Pfam" id="PF01476">
    <property type="entry name" value="LysM"/>
    <property type="match status" value="2"/>
</dbReference>
<feature type="domain" description="LysM" evidence="2">
    <location>
        <begin position="120"/>
        <end position="164"/>
    </location>
</feature>
<dbReference type="InterPro" id="IPR016047">
    <property type="entry name" value="M23ase_b-sheet_dom"/>
</dbReference>